<dbReference type="OrthoDB" id="10450409at2759"/>
<sequence length="132" mass="13518">CAAAKTSRCFLLRLETTKKRAIKAMMKTPATATPTTVPGFPFVCDCDRGFGVPEYEDEDPALESDTGDDKLGLPLLSNKVGVGGEVEDEIVGGVKSFGEPGVGLFSTGGVEAGVEVAGGESGDWVTGGNAGF</sequence>
<gene>
    <name evidence="1" type="ORF">PanWU01x14_332530</name>
</gene>
<evidence type="ECO:0000313" key="1">
    <source>
        <dbReference type="EMBL" id="PON35918.1"/>
    </source>
</evidence>
<proteinExistence type="predicted"/>
<accession>A0A2P5AH97</accession>
<reference evidence="2" key="1">
    <citation type="submission" date="2016-06" db="EMBL/GenBank/DDBJ databases">
        <title>Parallel loss of symbiosis genes in relatives of nitrogen-fixing non-legume Parasponia.</title>
        <authorList>
            <person name="Van Velzen R."/>
            <person name="Holmer R."/>
            <person name="Bu F."/>
            <person name="Rutten L."/>
            <person name="Van Zeijl A."/>
            <person name="Liu W."/>
            <person name="Santuari L."/>
            <person name="Cao Q."/>
            <person name="Sharma T."/>
            <person name="Shen D."/>
            <person name="Roswanjaya Y."/>
            <person name="Wardhani T."/>
            <person name="Kalhor M.S."/>
            <person name="Jansen J."/>
            <person name="Van den Hoogen J."/>
            <person name="Gungor B."/>
            <person name="Hartog M."/>
            <person name="Hontelez J."/>
            <person name="Verver J."/>
            <person name="Yang W.-C."/>
            <person name="Schijlen E."/>
            <person name="Repin R."/>
            <person name="Schilthuizen M."/>
            <person name="Schranz E."/>
            <person name="Heidstra R."/>
            <person name="Miyata K."/>
            <person name="Fedorova E."/>
            <person name="Kohlen W."/>
            <person name="Bisseling T."/>
            <person name="Smit S."/>
            <person name="Geurts R."/>
        </authorList>
    </citation>
    <scope>NUCLEOTIDE SEQUENCE [LARGE SCALE GENOMIC DNA]</scope>
    <source>
        <strain evidence="2">cv. WU1-14</strain>
    </source>
</reference>
<comment type="caution">
    <text evidence="1">The sequence shown here is derived from an EMBL/GenBank/DDBJ whole genome shotgun (WGS) entry which is preliminary data.</text>
</comment>
<evidence type="ECO:0000313" key="2">
    <source>
        <dbReference type="Proteomes" id="UP000237105"/>
    </source>
</evidence>
<organism evidence="1 2">
    <name type="scientific">Parasponia andersonii</name>
    <name type="common">Sponia andersonii</name>
    <dbReference type="NCBI Taxonomy" id="3476"/>
    <lineage>
        <taxon>Eukaryota</taxon>
        <taxon>Viridiplantae</taxon>
        <taxon>Streptophyta</taxon>
        <taxon>Embryophyta</taxon>
        <taxon>Tracheophyta</taxon>
        <taxon>Spermatophyta</taxon>
        <taxon>Magnoliopsida</taxon>
        <taxon>eudicotyledons</taxon>
        <taxon>Gunneridae</taxon>
        <taxon>Pentapetalae</taxon>
        <taxon>rosids</taxon>
        <taxon>fabids</taxon>
        <taxon>Rosales</taxon>
        <taxon>Cannabaceae</taxon>
        <taxon>Parasponia</taxon>
    </lineage>
</organism>
<keyword evidence="2" id="KW-1185">Reference proteome</keyword>
<dbReference type="Proteomes" id="UP000237105">
    <property type="component" value="Unassembled WGS sequence"/>
</dbReference>
<protein>
    <submittedName>
        <fullName evidence="1">Uncharacterized protein</fullName>
    </submittedName>
</protein>
<dbReference type="AlphaFoldDB" id="A0A2P5AH97"/>
<feature type="non-terminal residue" evidence="1">
    <location>
        <position position="1"/>
    </location>
</feature>
<name>A0A2P5AH97_PARAD</name>
<dbReference type="EMBL" id="JXTB01000591">
    <property type="protein sequence ID" value="PON35918.1"/>
    <property type="molecule type" value="Genomic_DNA"/>
</dbReference>